<dbReference type="EMBL" id="MU005594">
    <property type="protein sequence ID" value="KAF2680841.1"/>
    <property type="molecule type" value="Genomic_DNA"/>
</dbReference>
<dbReference type="AlphaFoldDB" id="A0A6G1ISB7"/>
<evidence type="ECO:0000259" key="3">
    <source>
        <dbReference type="Pfam" id="PF11702"/>
    </source>
</evidence>
<gene>
    <name evidence="4" type="ORF">K458DRAFT_372891</name>
</gene>
<evidence type="ECO:0000259" key="2">
    <source>
        <dbReference type="Pfam" id="PF08550"/>
    </source>
</evidence>
<feature type="compositionally biased region" description="Polar residues" evidence="1">
    <location>
        <begin position="235"/>
        <end position="247"/>
    </location>
</feature>
<feature type="region of interest" description="Disordered" evidence="1">
    <location>
        <begin position="82"/>
        <end position="134"/>
    </location>
</feature>
<evidence type="ECO:0000313" key="5">
    <source>
        <dbReference type="Proteomes" id="UP000799291"/>
    </source>
</evidence>
<dbReference type="InterPro" id="IPR013860">
    <property type="entry name" value="AreA_GATA"/>
</dbReference>
<protein>
    <submittedName>
        <fullName evidence="4">DUF1752-domain-containing protein</fullName>
    </submittedName>
</protein>
<reference evidence="4" key="1">
    <citation type="journal article" date="2020" name="Stud. Mycol.">
        <title>101 Dothideomycetes genomes: a test case for predicting lifestyles and emergence of pathogens.</title>
        <authorList>
            <person name="Haridas S."/>
            <person name="Albert R."/>
            <person name="Binder M."/>
            <person name="Bloem J."/>
            <person name="Labutti K."/>
            <person name="Salamov A."/>
            <person name="Andreopoulos B."/>
            <person name="Baker S."/>
            <person name="Barry K."/>
            <person name="Bills G."/>
            <person name="Bluhm B."/>
            <person name="Cannon C."/>
            <person name="Castanera R."/>
            <person name="Culley D."/>
            <person name="Daum C."/>
            <person name="Ezra D."/>
            <person name="Gonzalez J."/>
            <person name="Henrissat B."/>
            <person name="Kuo A."/>
            <person name="Liang C."/>
            <person name="Lipzen A."/>
            <person name="Lutzoni F."/>
            <person name="Magnuson J."/>
            <person name="Mondo S."/>
            <person name="Nolan M."/>
            <person name="Ohm R."/>
            <person name="Pangilinan J."/>
            <person name="Park H.-J."/>
            <person name="Ramirez L."/>
            <person name="Alfaro M."/>
            <person name="Sun H."/>
            <person name="Tritt A."/>
            <person name="Yoshinaga Y."/>
            <person name="Zwiers L.-H."/>
            <person name="Turgeon B."/>
            <person name="Goodwin S."/>
            <person name="Spatafora J."/>
            <person name="Crous P."/>
            <person name="Grigoriev I."/>
        </authorList>
    </citation>
    <scope>NUCLEOTIDE SEQUENCE</scope>
    <source>
        <strain evidence="4">CBS 122367</strain>
    </source>
</reference>
<feature type="compositionally biased region" description="Polar residues" evidence="1">
    <location>
        <begin position="215"/>
        <end position="226"/>
    </location>
</feature>
<name>A0A6G1ISB7_9PLEO</name>
<evidence type="ECO:0000256" key="1">
    <source>
        <dbReference type="SAM" id="MobiDB-lite"/>
    </source>
</evidence>
<evidence type="ECO:0000313" key="4">
    <source>
        <dbReference type="EMBL" id="KAF2680841.1"/>
    </source>
</evidence>
<proteinExistence type="predicted"/>
<feature type="compositionally biased region" description="Acidic residues" evidence="1">
    <location>
        <begin position="329"/>
        <end position="368"/>
    </location>
</feature>
<keyword evidence="5" id="KW-1185">Reference proteome</keyword>
<feature type="region of interest" description="Disordered" evidence="1">
    <location>
        <begin position="402"/>
        <end position="444"/>
    </location>
</feature>
<feature type="region of interest" description="Disordered" evidence="1">
    <location>
        <begin position="170"/>
        <end position="288"/>
    </location>
</feature>
<dbReference type="Pfam" id="PF11702">
    <property type="entry name" value="DUF3295"/>
    <property type="match status" value="1"/>
</dbReference>
<feature type="compositionally biased region" description="Polar residues" evidence="1">
    <location>
        <begin position="315"/>
        <end position="326"/>
    </location>
</feature>
<dbReference type="PANTHER" id="PTHR28014">
    <property type="entry name" value="NEGATIVE REGULATOR OF RAS-CAMP PATHWAY"/>
    <property type="match status" value="1"/>
</dbReference>
<dbReference type="PANTHER" id="PTHR28014:SF1">
    <property type="entry name" value="NEGATIVE REGULATOR OF RAS-CAMP PATHWAY"/>
    <property type="match status" value="1"/>
</dbReference>
<feature type="domain" description="DUF3295" evidence="3">
    <location>
        <begin position="83"/>
        <end position="569"/>
    </location>
</feature>
<accession>A0A6G1ISB7</accession>
<feature type="compositionally biased region" description="Polar residues" evidence="1">
    <location>
        <begin position="82"/>
        <end position="112"/>
    </location>
</feature>
<feature type="domain" description="Nitrogen regulatory protein areA GATA-like" evidence="2">
    <location>
        <begin position="31"/>
        <end position="58"/>
    </location>
</feature>
<organism evidence="4 5">
    <name type="scientific">Lentithecium fluviatile CBS 122367</name>
    <dbReference type="NCBI Taxonomy" id="1168545"/>
    <lineage>
        <taxon>Eukaryota</taxon>
        <taxon>Fungi</taxon>
        <taxon>Dikarya</taxon>
        <taxon>Ascomycota</taxon>
        <taxon>Pezizomycotina</taxon>
        <taxon>Dothideomycetes</taxon>
        <taxon>Pleosporomycetidae</taxon>
        <taxon>Pleosporales</taxon>
        <taxon>Massarineae</taxon>
        <taxon>Lentitheciaceae</taxon>
        <taxon>Lentithecium</taxon>
    </lineage>
</organism>
<dbReference type="GO" id="GO:0005737">
    <property type="term" value="C:cytoplasm"/>
    <property type="evidence" value="ECO:0007669"/>
    <property type="project" value="TreeGrafter"/>
</dbReference>
<dbReference type="InterPro" id="IPR021711">
    <property type="entry name" value="DUF3295"/>
</dbReference>
<feature type="compositionally biased region" description="Basic and acidic residues" evidence="1">
    <location>
        <begin position="374"/>
        <end position="385"/>
    </location>
</feature>
<feature type="compositionally biased region" description="Polar residues" evidence="1">
    <location>
        <begin position="426"/>
        <end position="440"/>
    </location>
</feature>
<dbReference type="GO" id="GO:0000122">
    <property type="term" value="P:negative regulation of transcription by RNA polymerase II"/>
    <property type="evidence" value="ECO:0007669"/>
    <property type="project" value="TreeGrafter"/>
</dbReference>
<feature type="region of interest" description="Disordered" evidence="1">
    <location>
        <begin position="315"/>
        <end position="386"/>
    </location>
</feature>
<sequence length="569" mass="63020">MPLHAERPVMRVEHGSMRTIETRNPENLFGLWSVFARCSPAMEDGKRYENLAWRLWSRETFCCQPDHIIPPRWSFERQLSTTDEMPELSTSVGSDDSTSEGAMTATTRSASSLRPELGRHDSTTSQARGKHMTPIDLEKVVSSIKEKQAIEPLSPLPKQLAQPILTHRLQPMQDTTPRPASPPPTARRFVPESSTSTVATTAMGSESLSPPIGSDVSTSTDFSSHSVVHGFDPSRISTSVRSSTNLAPTPILKNAFAGKPPPSKAEPVRKRQPMFTLGGSSDEDNSSSLEAYSLAKRSSLSDNLKKSGLGRKTTSFKNEVTTRTIQDATSEESEAMESAIESESEDDSDDNAIEEEDSDEEWEDDNEDSGPPSVDERALFQRVDSKPNLVSRRSLLTSMMHQGDRAQALQDAATRASAPAIRRSRTSTPNGPSTGNSPQEDSGLMMRQQIPRTQPIIMTTSNVHPPMLSPRTTRRNMLQTELTQSLRQNLLWERQHKNATTNAVNKRAQSAVSIPALRRAMTTNDIKGLDVFPQQNLLKTATSRDAAKNNNSYNDYFDQGLQEYHQKGW</sequence>
<dbReference type="Pfam" id="PF08550">
    <property type="entry name" value="GATA_AreA"/>
    <property type="match status" value="1"/>
</dbReference>
<dbReference type="OrthoDB" id="5054775at2759"/>
<dbReference type="InterPro" id="IPR053043">
    <property type="entry name" value="Ras-cAMP_regulatory"/>
</dbReference>
<dbReference type="Proteomes" id="UP000799291">
    <property type="component" value="Unassembled WGS sequence"/>
</dbReference>
<dbReference type="GO" id="GO:0006808">
    <property type="term" value="P:regulation of nitrogen utilization"/>
    <property type="evidence" value="ECO:0007669"/>
    <property type="project" value="TreeGrafter"/>
</dbReference>
<dbReference type="GO" id="GO:0031930">
    <property type="term" value="P:mitochondria-nucleus signaling pathway"/>
    <property type="evidence" value="ECO:0007669"/>
    <property type="project" value="TreeGrafter"/>
</dbReference>
<feature type="compositionally biased region" description="Polar residues" evidence="1">
    <location>
        <begin position="192"/>
        <end position="208"/>
    </location>
</feature>